<dbReference type="PANTHER" id="PTHR31902">
    <property type="entry name" value="ACTIN PATCHES DISTAL PROTEIN 1"/>
    <property type="match status" value="1"/>
</dbReference>
<evidence type="ECO:0000313" key="2">
    <source>
        <dbReference type="EMBL" id="EWC45277.1"/>
    </source>
</evidence>
<dbReference type="SUPFAM" id="SSF52833">
    <property type="entry name" value="Thioredoxin-like"/>
    <property type="match status" value="1"/>
</dbReference>
<dbReference type="Proteomes" id="UP000024837">
    <property type="component" value="Unassembled WGS sequence"/>
</dbReference>
<dbReference type="Gene3D" id="3.40.30.10">
    <property type="entry name" value="Glutaredoxin"/>
    <property type="match status" value="1"/>
</dbReference>
<dbReference type="AlphaFoldDB" id="W7HYL7"/>
<dbReference type="HOGENOM" id="CLU_033921_1_1_1"/>
<name>W7HYL7_9PEZI</name>
<keyword evidence="3" id="KW-1185">Reference proteome</keyword>
<feature type="compositionally biased region" description="Polar residues" evidence="1">
    <location>
        <begin position="220"/>
        <end position="231"/>
    </location>
</feature>
<gene>
    <name evidence="2" type="ORF">DRE_06004</name>
</gene>
<reference evidence="2 3" key="1">
    <citation type="submission" date="2013-05" db="EMBL/GenBank/DDBJ databases">
        <title>Drechslerella stenobrocha genome reveals carnivorous origination and mechanical trapping mechanism of predatory fungi.</title>
        <authorList>
            <person name="Liu X."/>
            <person name="Zhang W."/>
            <person name="Liu K."/>
        </authorList>
    </citation>
    <scope>NUCLEOTIDE SEQUENCE [LARGE SCALE GENOMIC DNA]</scope>
    <source>
        <strain evidence="2 3">248</strain>
    </source>
</reference>
<evidence type="ECO:0000256" key="1">
    <source>
        <dbReference type="SAM" id="MobiDB-lite"/>
    </source>
</evidence>
<proteinExistence type="predicted"/>
<organism evidence="2 3">
    <name type="scientific">Drechslerella stenobrocha 248</name>
    <dbReference type="NCBI Taxonomy" id="1043628"/>
    <lineage>
        <taxon>Eukaryota</taxon>
        <taxon>Fungi</taxon>
        <taxon>Dikarya</taxon>
        <taxon>Ascomycota</taxon>
        <taxon>Pezizomycotina</taxon>
        <taxon>Orbiliomycetes</taxon>
        <taxon>Orbiliales</taxon>
        <taxon>Orbiliaceae</taxon>
        <taxon>Drechslerella</taxon>
    </lineage>
</organism>
<dbReference type="Pfam" id="PF06999">
    <property type="entry name" value="Suc_Fer-like"/>
    <property type="match status" value="1"/>
</dbReference>
<dbReference type="PANTHER" id="PTHR31902:SF14">
    <property type="entry name" value="ACTIN PATCHES DISTAL PROTEIN 1"/>
    <property type="match status" value="1"/>
</dbReference>
<feature type="region of interest" description="Disordered" evidence="1">
    <location>
        <begin position="182"/>
        <end position="240"/>
    </location>
</feature>
<dbReference type="InterPro" id="IPR036249">
    <property type="entry name" value="Thioredoxin-like_sf"/>
</dbReference>
<sequence length="391" mass="43211">MLKRLVKSWTGSVTATPGGTPITKDNLFDTIPADCDQECHSCTIKYPANFKVEEGRDLWQTGKEWATHIIIATGKSDWVRDVSDEKGSLMEAISEAKKPTNGKLRVSASNMCPPPEHYTEDAKPTMCIILPSWIQIERISTDDVPELIEKFINPGPTTTTPMPDAAEKTEVEQTELAEGVARELGGEEEEGEAEHKDGANIATSSLQGIPPPGEGYRQEVPNTEPSDTNVGSRDPKTVPQLTDKLSDLSLQPAHSQTAAQLAASSYLKSHECPHDYLILLCSHKHRDARCGKSAPLIHRELRRHLQPLGLYRDIDDFRPGGVGIFFVNHVGGHKWSANMIIYRKKAGQGIWLARVRPTDVEAIVKWTVLEGKVQPDKIRAGFDRSRGVASW</sequence>
<dbReference type="InterPro" id="IPR009737">
    <property type="entry name" value="Aim32/Apd1-like"/>
</dbReference>
<evidence type="ECO:0000313" key="3">
    <source>
        <dbReference type="Proteomes" id="UP000024837"/>
    </source>
</evidence>
<dbReference type="CDD" id="cd03062">
    <property type="entry name" value="TRX_Fd_Sucrase"/>
    <property type="match status" value="1"/>
</dbReference>
<dbReference type="EMBL" id="KI966429">
    <property type="protein sequence ID" value="EWC45277.1"/>
    <property type="molecule type" value="Genomic_DNA"/>
</dbReference>
<protein>
    <recommendedName>
        <fullName evidence="4">Actin patches distal protein 1</fullName>
    </recommendedName>
</protein>
<accession>W7HYL7</accession>
<evidence type="ECO:0008006" key="4">
    <source>
        <dbReference type="Google" id="ProtNLM"/>
    </source>
</evidence>
<dbReference type="OrthoDB" id="10253744at2759"/>